<evidence type="ECO:0000256" key="5">
    <source>
        <dbReference type="ARBA" id="ARBA00022692"/>
    </source>
</evidence>
<evidence type="ECO:0000256" key="1">
    <source>
        <dbReference type="ARBA" id="ARBA00004123"/>
    </source>
</evidence>
<dbReference type="Pfam" id="PF00240">
    <property type="entry name" value="ubiquitin"/>
    <property type="match status" value="1"/>
</dbReference>
<gene>
    <name evidence="13" type="ORF">GDO78_003073</name>
</gene>
<dbReference type="EMBL" id="WNTK01000011">
    <property type="protein sequence ID" value="KAG9476319.1"/>
    <property type="molecule type" value="Genomic_DNA"/>
</dbReference>
<comment type="caution">
    <text evidence="13">The sequence shown here is derived from an EMBL/GenBank/DDBJ whole genome shotgun (WGS) entry which is preliminary data.</text>
</comment>
<protein>
    <recommendedName>
        <fullName evidence="9">Transmembrane and ubiquitin-like domain-containing protein 1</fullName>
    </recommendedName>
</protein>
<dbReference type="InterPro" id="IPR000626">
    <property type="entry name" value="Ubiquitin-like_dom"/>
</dbReference>
<dbReference type="GO" id="GO:0005737">
    <property type="term" value="C:cytoplasm"/>
    <property type="evidence" value="ECO:0007669"/>
    <property type="project" value="UniProtKB-SubCell"/>
</dbReference>
<evidence type="ECO:0000313" key="13">
    <source>
        <dbReference type="EMBL" id="KAG9476319.1"/>
    </source>
</evidence>
<evidence type="ECO:0000256" key="6">
    <source>
        <dbReference type="ARBA" id="ARBA00022989"/>
    </source>
</evidence>
<keyword evidence="8" id="KW-0539">Nucleus</keyword>
<accession>A0A8J6EVR6</accession>
<dbReference type="AlphaFoldDB" id="A0A8J6EVR6"/>
<dbReference type="PROSITE" id="PS50053">
    <property type="entry name" value="UBIQUITIN_2"/>
    <property type="match status" value="1"/>
</dbReference>
<feature type="compositionally biased region" description="Polar residues" evidence="10">
    <location>
        <begin position="40"/>
        <end position="69"/>
    </location>
</feature>
<dbReference type="SMART" id="SM00213">
    <property type="entry name" value="UBQ"/>
    <property type="match status" value="1"/>
</dbReference>
<dbReference type="PANTHER" id="PTHR14557">
    <property type="entry name" value="PROTEIN C7ORF21"/>
    <property type="match status" value="1"/>
</dbReference>
<dbReference type="InterPro" id="IPR029071">
    <property type="entry name" value="Ubiquitin-like_domsf"/>
</dbReference>
<evidence type="ECO:0000256" key="2">
    <source>
        <dbReference type="ARBA" id="ARBA00004141"/>
    </source>
</evidence>
<comment type="subcellular location">
    <subcellularLocation>
        <location evidence="3">Cytoplasm</location>
    </subcellularLocation>
    <subcellularLocation>
        <location evidence="2">Membrane</location>
        <topology evidence="2">Multi-pass membrane protein</topology>
    </subcellularLocation>
    <subcellularLocation>
        <location evidence="1">Nucleus</location>
    </subcellularLocation>
</comment>
<feature type="transmembrane region" description="Helical" evidence="11">
    <location>
        <begin position="12"/>
        <end position="30"/>
    </location>
</feature>
<evidence type="ECO:0000313" key="14">
    <source>
        <dbReference type="Proteomes" id="UP000770717"/>
    </source>
</evidence>
<sequence>MALIEGVGDEVTILCALLLLFSVIVLAWISTHISERGPAQWSSQAYGEQNTSARPGSEPEQTVSNGDQHCSSDEPISEGRTSVTHADGNSSVSPDSSPILGEPSLRNDSTCSDHKPLSGPESPASSDHKPPTSPESPASSDHKPPTSPESPASSDHEPLISAESPASSDHEPAASPESPASSDHEPVASPKSPASSDQEPPVSSESPDNGESPTLRHRGPQTQSDSACSQDTITIRLKFLNETERVVNARLTDSVLHIKRSQFPGQEPRVRLIYQGQLLRDDSKTLASLQLTDGCVLHCHLSQHATASGPGGPELSQDSVNVGSLMVPLFLLLLGLLWYCQFQYPQAFNGTATACLGALTLFVLVLVFSSYRR</sequence>
<feature type="region of interest" description="Disordered" evidence="10">
    <location>
        <begin position="37"/>
        <end position="229"/>
    </location>
</feature>
<evidence type="ECO:0000259" key="12">
    <source>
        <dbReference type="PROSITE" id="PS50053"/>
    </source>
</evidence>
<dbReference type="OrthoDB" id="161999at2759"/>
<dbReference type="PANTHER" id="PTHR14557:SF3">
    <property type="entry name" value="TRANSMEMBRANE AND UBIQUITIN-LIKE DOMAIN-CONTAINING PROTEIN 1"/>
    <property type="match status" value="1"/>
</dbReference>
<keyword evidence="5 11" id="KW-0812">Transmembrane</keyword>
<evidence type="ECO:0000256" key="9">
    <source>
        <dbReference type="ARBA" id="ARBA00039931"/>
    </source>
</evidence>
<dbReference type="GO" id="GO:0016020">
    <property type="term" value="C:membrane"/>
    <property type="evidence" value="ECO:0007669"/>
    <property type="project" value="UniProtKB-SubCell"/>
</dbReference>
<evidence type="ECO:0000256" key="10">
    <source>
        <dbReference type="SAM" id="MobiDB-lite"/>
    </source>
</evidence>
<feature type="compositionally biased region" description="Polar residues" evidence="10">
    <location>
        <begin position="192"/>
        <end position="212"/>
    </location>
</feature>
<evidence type="ECO:0000256" key="3">
    <source>
        <dbReference type="ARBA" id="ARBA00004496"/>
    </source>
</evidence>
<name>A0A8J6EVR6_ELECQ</name>
<feature type="transmembrane region" description="Helical" evidence="11">
    <location>
        <begin position="352"/>
        <end position="371"/>
    </location>
</feature>
<feature type="compositionally biased region" description="Polar residues" evidence="10">
    <location>
        <begin position="220"/>
        <end position="229"/>
    </location>
</feature>
<dbReference type="Proteomes" id="UP000770717">
    <property type="component" value="Unassembled WGS sequence"/>
</dbReference>
<dbReference type="GO" id="GO:0005634">
    <property type="term" value="C:nucleus"/>
    <property type="evidence" value="ECO:0007669"/>
    <property type="project" value="UniProtKB-SubCell"/>
</dbReference>
<keyword evidence="6 11" id="KW-1133">Transmembrane helix</keyword>
<keyword evidence="7 11" id="KW-0472">Membrane</keyword>
<feature type="compositionally biased region" description="Polar residues" evidence="10">
    <location>
        <begin position="79"/>
        <end position="96"/>
    </location>
</feature>
<proteinExistence type="predicted"/>
<reference evidence="13" key="1">
    <citation type="thesis" date="2020" institute="ProQuest LLC" country="789 East Eisenhower Parkway, Ann Arbor, MI, USA">
        <title>Comparative Genomics and Chromosome Evolution.</title>
        <authorList>
            <person name="Mudd A.B."/>
        </authorList>
    </citation>
    <scope>NUCLEOTIDE SEQUENCE</scope>
    <source>
        <strain evidence="13">HN-11 Male</strain>
        <tissue evidence="13">Kidney and liver</tissue>
    </source>
</reference>
<evidence type="ECO:0000256" key="7">
    <source>
        <dbReference type="ARBA" id="ARBA00023136"/>
    </source>
</evidence>
<feature type="domain" description="Ubiquitin-like" evidence="12">
    <location>
        <begin position="233"/>
        <end position="306"/>
    </location>
</feature>
<evidence type="ECO:0000256" key="8">
    <source>
        <dbReference type="ARBA" id="ARBA00023242"/>
    </source>
</evidence>
<feature type="compositionally biased region" description="Low complexity" evidence="10">
    <location>
        <begin position="161"/>
        <end position="181"/>
    </location>
</feature>
<dbReference type="GO" id="GO:0036503">
    <property type="term" value="P:ERAD pathway"/>
    <property type="evidence" value="ECO:0007669"/>
    <property type="project" value="InterPro"/>
</dbReference>
<evidence type="ECO:0000256" key="11">
    <source>
        <dbReference type="SAM" id="Phobius"/>
    </source>
</evidence>
<evidence type="ECO:0000256" key="4">
    <source>
        <dbReference type="ARBA" id="ARBA00022490"/>
    </source>
</evidence>
<dbReference type="Gene3D" id="3.10.20.90">
    <property type="entry name" value="Phosphatidylinositol 3-kinase Catalytic Subunit, Chain A, domain 1"/>
    <property type="match status" value="1"/>
</dbReference>
<feature type="transmembrane region" description="Helical" evidence="11">
    <location>
        <begin position="322"/>
        <end position="340"/>
    </location>
</feature>
<dbReference type="InterPro" id="IPR040352">
    <property type="entry name" value="TMUB1/2"/>
</dbReference>
<dbReference type="SUPFAM" id="SSF54236">
    <property type="entry name" value="Ubiquitin-like"/>
    <property type="match status" value="1"/>
</dbReference>
<organism evidence="13 14">
    <name type="scientific">Eleutherodactylus coqui</name>
    <name type="common">Puerto Rican coqui</name>
    <dbReference type="NCBI Taxonomy" id="57060"/>
    <lineage>
        <taxon>Eukaryota</taxon>
        <taxon>Metazoa</taxon>
        <taxon>Chordata</taxon>
        <taxon>Craniata</taxon>
        <taxon>Vertebrata</taxon>
        <taxon>Euteleostomi</taxon>
        <taxon>Amphibia</taxon>
        <taxon>Batrachia</taxon>
        <taxon>Anura</taxon>
        <taxon>Neobatrachia</taxon>
        <taxon>Hyloidea</taxon>
        <taxon>Eleutherodactylidae</taxon>
        <taxon>Eleutherodactylinae</taxon>
        <taxon>Eleutherodactylus</taxon>
        <taxon>Eleutherodactylus</taxon>
    </lineage>
</organism>
<keyword evidence="4" id="KW-0963">Cytoplasm</keyword>
<keyword evidence="14" id="KW-1185">Reference proteome</keyword>